<name>A0A7G9YXX0_9EURY</name>
<protein>
    <submittedName>
        <fullName evidence="1">Uncharacterized protein</fullName>
    </submittedName>
</protein>
<sequence length="55" mass="6648">MRRELLKPSKTVEVRDTIKPEVDLGDFVMAKLTEEKIRELEERFESEDIYFQMMP</sequence>
<accession>A0A7G9YXX0</accession>
<proteinExistence type="predicted"/>
<organism evidence="1">
    <name type="scientific">Candidatus Methanophagaceae archaeon ANME-1 ERB6</name>
    <dbReference type="NCBI Taxonomy" id="2759912"/>
    <lineage>
        <taxon>Archaea</taxon>
        <taxon>Methanobacteriati</taxon>
        <taxon>Methanobacteriota</taxon>
        <taxon>Stenosarchaea group</taxon>
        <taxon>Methanomicrobia</taxon>
        <taxon>Candidatus Methanophagales</taxon>
        <taxon>Candidatus Methanophagaceae</taxon>
    </lineage>
</organism>
<dbReference type="AlphaFoldDB" id="A0A7G9YXX0"/>
<dbReference type="EMBL" id="MT631523">
    <property type="protein sequence ID" value="QNO52854.1"/>
    <property type="molecule type" value="Genomic_DNA"/>
</dbReference>
<reference evidence="1" key="1">
    <citation type="submission" date="2020-06" db="EMBL/GenBank/DDBJ databases">
        <title>Unique genomic features of the anaerobic methanotrophic archaea.</title>
        <authorList>
            <person name="Chadwick G.L."/>
            <person name="Skennerton C.T."/>
            <person name="Laso-Perez R."/>
            <person name="Leu A.O."/>
            <person name="Speth D.R."/>
            <person name="Yu H."/>
            <person name="Morgan-Lang C."/>
            <person name="Hatzenpichler R."/>
            <person name="Goudeau D."/>
            <person name="Malmstrom R."/>
            <person name="Brazelton W.J."/>
            <person name="Woyke T."/>
            <person name="Hallam S.J."/>
            <person name="Tyson G.W."/>
            <person name="Wegener G."/>
            <person name="Boetius A."/>
            <person name="Orphan V."/>
        </authorList>
    </citation>
    <scope>NUCLEOTIDE SEQUENCE</scope>
</reference>
<gene>
    <name evidence="1" type="ORF">EIAEIAFH_00009</name>
</gene>
<evidence type="ECO:0000313" key="1">
    <source>
        <dbReference type="EMBL" id="QNO52854.1"/>
    </source>
</evidence>